<comment type="caution">
    <text evidence="2">The sequence shown here is derived from an EMBL/GenBank/DDBJ whole genome shotgun (WGS) entry which is preliminary data.</text>
</comment>
<evidence type="ECO:0000313" key="2">
    <source>
        <dbReference type="EMBL" id="MBG0740404.1"/>
    </source>
</evidence>
<dbReference type="InterPro" id="IPR050177">
    <property type="entry name" value="Lipid_A_modif_metabolic_enz"/>
</dbReference>
<dbReference type="InterPro" id="IPR036291">
    <property type="entry name" value="NAD(P)-bd_dom_sf"/>
</dbReference>
<dbReference type="AlphaFoldDB" id="A0A931CS30"/>
<gene>
    <name evidence="2" type="ORF">IV500_13535</name>
</gene>
<evidence type="ECO:0000259" key="1">
    <source>
        <dbReference type="Pfam" id="PF01370"/>
    </source>
</evidence>
<dbReference type="PANTHER" id="PTHR43245">
    <property type="entry name" value="BIFUNCTIONAL POLYMYXIN RESISTANCE PROTEIN ARNA"/>
    <property type="match status" value="1"/>
</dbReference>
<dbReference type="Gene3D" id="3.40.50.720">
    <property type="entry name" value="NAD(P)-binding Rossmann-like Domain"/>
    <property type="match status" value="1"/>
</dbReference>
<dbReference type="Pfam" id="PF01370">
    <property type="entry name" value="Epimerase"/>
    <property type="match status" value="1"/>
</dbReference>
<keyword evidence="3" id="KW-1185">Reference proteome</keyword>
<dbReference type="Proteomes" id="UP000655366">
    <property type="component" value="Unassembled WGS sequence"/>
</dbReference>
<protein>
    <submittedName>
        <fullName evidence="2">NAD-dependent epimerase/dehydratase family protein</fullName>
    </submittedName>
</protein>
<accession>A0A931CS30</accession>
<dbReference type="RefSeq" id="WP_196397342.1">
    <property type="nucleotide sequence ID" value="NZ_JADNYM010000017.1"/>
</dbReference>
<feature type="domain" description="NAD-dependent epimerase/dehydratase" evidence="1">
    <location>
        <begin position="3"/>
        <end position="241"/>
    </location>
</feature>
<dbReference type="EMBL" id="JADNYM010000017">
    <property type="protein sequence ID" value="MBG0740404.1"/>
    <property type="molecule type" value="Genomic_DNA"/>
</dbReference>
<dbReference type="InterPro" id="IPR001509">
    <property type="entry name" value="Epimerase_deHydtase"/>
</dbReference>
<organism evidence="2 3">
    <name type="scientific">Arthrobacter terrae</name>
    <dbReference type="NCBI Taxonomy" id="2935737"/>
    <lineage>
        <taxon>Bacteria</taxon>
        <taxon>Bacillati</taxon>
        <taxon>Actinomycetota</taxon>
        <taxon>Actinomycetes</taxon>
        <taxon>Micrococcales</taxon>
        <taxon>Micrococcaceae</taxon>
        <taxon>Arthrobacter</taxon>
    </lineage>
</organism>
<evidence type="ECO:0000313" key="3">
    <source>
        <dbReference type="Proteomes" id="UP000655366"/>
    </source>
</evidence>
<name>A0A931CS30_9MICC</name>
<proteinExistence type="predicted"/>
<reference evidence="2 3" key="1">
    <citation type="submission" date="2020-11" db="EMBL/GenBank/DDBJ databases">
        <title>Arthrobacter antarcticus sp. nov., isolated from Antarctic Soil.</title>
        <authorList>
            <person name="Li J."/>
        </authorList>
    </citation>
    <scope>NUCLEOTIDE SEQUENCE [LARGE SCALE GENOMIC DNA]</scope>
    <source>
        <strain evidence="2 3">Z1-20</strain>
    </source>
</reference>
<dbReference type="SUPFAM" id="SSF51735">
    <property type="entry name" value="NAD(P)-binding Rossmann-fold domains"/>
    <property type="match status" value="1"/>
</dbReference>
<sequence length="345" mass="37117">MRIAVIGATGNAGTALLRRLHRADGVDSILGIARHLPDPGSGPYLGVQWHSLDIGSASAAPQLSGILDGTDVVVNLAWAIQPNHDEADMFATNVTGLENVLLAAVSAGVQHIVYASSVGAYSPGSKIRRTDETWPTGGIHTSHYSRHKAAAERLLDAFEAEQPGVMVSRLRPSLIFQRDAGSEIGRLFLGPFVPKYAGYKITTPLLPLPRELTFQAVHAEDVADAYWRVIEQRAPGAFNVAGEPIITPELLGWILGSRRIITLPLAVLRALAAVTWRLRLQRSDPGWIDMAAQSPVMSTDKIRALGWEPRISSVDAMVEVIQGMGYGDGLQGSPKLLPRPKAASR</sequence>